<dbReference type="AlphaFoldDB" id="A0A7V4U1R3"/>
<organism evidence="1">
    <name type="scientific">Caldithrix abyssi</name>
    <dbReference type="NCBI Taxonomy" id="187145"/>
    <lineage>
        <taxon>Bacteria</taxon>
        <taxon>Pseudomonadati</taxon>
        <taxon>Calditrichota</taxon>
        <taxon>Calditrichia</taxon>
        <taxon>Calditrichales</taxon>
        <taxon>Calditrichaceae</taxon>
        <taxon>Caldithrix</taxon>
    </lineage>
</organism>
<dbReference type="InterPro" id="IPR010985">
    <property type="entry name" value="Ribbon_hlx_hlx"/>
</dbReference>
<dbReference type="Pfam" id="PF19891">
    <property type="entry name" value="DUF6364"/>
    <property type="match status" value="1"/>
</dbReference>
<dbReference type="SUPFAM" id="SSF47598">
    <property type="entry name" value="Ribbon-helix-helix"/>
    <property type="match status" value="1"/>
</dbReference>
<protein>
    <submittedName>
        <fullName evidence="1">Antitoxin</fullName>
    </submittedName>
</protein>
<name>A0A7V4U1R3_CALAY</name>
<dbReference type="InterPro" id="IPR045944">
    <property type="entry name" value="DUF6364"/>
</dbReference>
<dbReference type="Proteomes" id="UP000885779">
    <property type="component" value="Unassembled WGS sequence"/>
</dbReference>
<evidence type="ECO:0000313" key="1">
    <source>
        <dbReference type="EMBL" id="HGY56038.1"/>
    </source>
</evidence>
<reference evidence="1" key="1">
    <citation type="journal article" date="2020" name="mSystems">
        <title>Genome- and Community-Level Interaction Insights into Carbon Utilization and Element Cycling Functions of Hydrothermarchaeota in Hydrothermal Sediment.</title>
        <authorList>
            <person name="Zhou Z."/>
            <person name="Liu Y."/>
            <person name="Xu W."/>
            <person name="Pan J."/>
            <person name="Luo Z.H."/>
            <person name="Li M."/>
        </authorList>
    </citation>
    <scope>NUCLEOTIDE SEQUENCE [LARGE SCALE GENOMIC DNA]</scope>
    <source>
        <strain evidence="1">HyVt-577</strain>
    </source>
</reference>
<proteinExistence type="predicted"/>
<gene>
    <name evidence="1" type="ORF">ENK44_10065</name>
</gene>
<comment type="caution">
    <text evidence="1">The sequence shown here is derived from an EMBL/GenBank/DDBJ whole genome shotgun (WGS) entry which is preliminary data.</text>
</comment>
<sequence>MQSKLTLRLEEDLINKAKKLARKRGKSLSRMVAEYFSHIIKEEYKTEEELPPIVKSIYGSMANLKIDEADYKKYLEDKYS</sequence>
<dbReference type="GO" id="GO:0006355">
    <property type="term" value="P:regulation of DNA-templated transcription"/>
    <property type="evidence" value="ECO:0007669"/>
    <property type="project" value="InterPro"/>
</dbReference>
<accession>A0A7V4U1R3</accession>
<dbReference type="EMBL" id="DRQG01000093">
    <property type="protein sequence ID" value="HGY56038.1"/>
    <property type="molecule type" value="Genomic_DNA"/>
</dbReference>